<dbReference type="PROSITE" id="PS50222">
    <property type="entry name" value="EF_HAND_2"/>
    <property type="match status" value="2"/>
</dbReference>
<dbReference type="InterPro" id="IPR002048">
    <property type="entry name" value="EF_hand_dom"/>
</dbReference>
<dbReference type="InterPro" id="IPR018247">
    <property type="entry name" value="EF_Hand_1_Ca_BS"/>
</dbReference>
<dbReference type="SMART" id="SM00054">
    <property type="entry name" value="EFh"/>
    <property type="match status" value="1"/>
</dbReference>
<dbReference type="PROSITE" id="PS00018">
    <property type="entry name" value="EF_HAND_1"/>
    <property type="match status" value="1"/>
</dbReference>
<keyword evidence="2" id="KW-0479">Metal-binding</keyword>
<proteinExistence type="predicted"/>
<comment type="caution">
    <text evidence="8">The sequence shown here is derived from an EMBL/GenBank/DDBJ whole genome shotgun (WGS) entry which is preliminary data.</text>
</comment>
<feature type="compositionally biased region" description="Low complexity" evidence="6">
    <location>
        <begin position="93"/>
        <end position="109"/>
    </location>
</feature>
<evidence type="ECO:0000256" key="1">
    <source>
        <dbReference type="ARBA" id="ARBA00020786"/>
    </source>
</evidence>
<dbReference type="CDD" id="cd00051">
    <property type="entry name" value="EFh"/>
    <property type="match status" value="1"/>
</dbReference>
<feature type="region of interest" description="Disordered" evidence="6">
    <location>
        <begin position="74"/>
        <end position="166"/>
    </location>
</feature>
<evidence type="ECO:0000256" key="6">
    <source>
        <dbReference type="SAM" id="MobiDB-lite"/>
    </source>
</evidence>
<dbReference type="EMBL" id="CAUYUJ010014264">
    <property type="protein sequence ID" value="CAK0839048.1"/>
    <property type="molecule type" value="Genomic_DNA"/>
</dbReference>
<evidence type="ECO:0000256" key="4">
    <source>
        <dbReference type="ARBA" id="ARBA00022837"/>
    </source>
</evidence>
<dbReference type="Gene3D" id="1.10.238.10">
    <property type="entry name" value="EF-hand"/>
    <property type="match status" value="1"/>
</dbReference>
<evidence type="ECO:0000256" key="5">
    <source>
        <dbReference type="ARBA" id="ARBA00022990"/>
    </source>
</evidence>
<sequence length="877" mass="94834">PRISQPGISVGAPAGGRIPRSFHSELLVGAPAGCAAEQGRASQIPHAGLPVGAHAASSAELLVGAGAATVPGPQHGVLRLGRTRHPGLRGPSAASRLLGRGAPGAARGHPAVEAEPARPRGPPPGARPAVRRGAQQVPLDGRAQPARVRERGLPGARGPAGAGAPCSHAARDLLRLRGRRRGGAGQVRALGLQALHDLWDQRGVARALARCIHPHGLPNLHAGARPRAGRRGVQVLELRLHGLLRVREQVRRPRARRCPPARGRMPGGAPRPRRRRGGIRRGAAVPRRRWPVPPLQPRGEGTAGGGVGLRGAGGHEHPRPPFDAGSVQGERGLHPGGGGGRARGLLRAGAGAARPFRRLGTYGQGLRTCRGPAQVQRPLLRGLHGPAGGRPALRFRGAARRLLPRVPGLGAPAARRHAAGPVELLQGLRHERRGPSPAGHRHHHAIKFGLSMLTDAVGELLSGLGLQNDTALDFDALVQFIGAAQRVHGFTRSEQDELSAAFQKFNKHGTGELTHLQVLDLLRYLGNTTSVDEVSSLIKRVDFNGNGSMDLEEFFRLMRMMREQDMLCVRKSFDKLRSSTGQMPKRSVKAALARRGLFPQEAVLAELLQDMPAEVCFTSFMHIYDRCRFRVNLESRKRAGFSEDTVEEIASLWSCDRNLAKPTTVGELIWMFTDSHKVPVHTSEGRHQLLRRVQAARGAALEAGVPPEELENEEEPLGSASAVGFYTLVHLIRSFVRDAEQEVIDREREAVSVARFPHSEAAEFRRVFSDLAEREARRSSTCGQPAAGGGQRVDQLLTLLTRVPAIPLSALPLLLKSIGLHVPSSRLKDLKRFLAQARSRVEADEGTIRFATFLRMMRWMLDTDFADICSVMNFRRV</sequence>
<evidence type="ECO:0000256" key="3">
    <source>
        <dbReference type="ARBA" id="ARBA00022737"/>
    </source>
</evidence>
<reference evidence="8" key="1">
    <citation type="submission" date="2023-10" db="EMBL/GenBank/DDBJ databases">
        <authorList>
            <person name="Chen Y."/>
            <person name="Shah S."/>
            <person name="Dougan E. K."/>
            <person name="Thang M."/>
            <person name="Chan C."/>
        </authorList>
    </citation>
    <scope>NUCLEOTIDE SEQUENCE [LARGE SCALE GENOMIC DNA]</scope>
</reference>
<protein>
    <recommendedName>
        <fullName evidence="1">Calmodulin</fullName>
    </recommendedName>
</protein>
<keyword evidence="4" id="KW-0106">Calcium</keyword>
<evidence type="ECO:0000313" key="9">
    <source>
        <dbReference type="Proteomes" id="UP001189429"/>
    </source>
</evidence>
<dbReference type="Proteomes" id="UP001189429">
    <property type="component" value="Unassembled WGS sequence"/>
</dbReference>
<feature type="compositionally biased region" description="Low complexity" evidence="6">
    <location>
        <begin position="153"/>
        <end position="165"/>
    </location>
</feature>
<feature type="domain" description="EF-hand" evidence="7">
    <location>
        <begin position="493"/>
        <end position="528"/>
    </location>
</feature>
<dbReference type="PANTHER" id="PTHR23048">
    <property type="entry name" value="MYOSIN LIGHT CHAIN 1, 3"/>
    <property type="match status" value="1"/>
</dbReference>
<keyword evidence="5" id="KW-0007">Acetylation</keyword>
<dbReference type="SUPFAM" id="SSF47473">
    <property type="entry name" value="EF-hand"/>
    <property type="match status" value="1"/>
</dbReference>
<name>A0ABN9T267_9DINO</name>
<evidence type="ECO:0000256" key="2">
    <source>
        <dbReference type="ARBA" id="ARBA00022723"/>
    </source>
</evidence>
<keyword evidence="9" id="KW-1185">Reference proteome</keyword>
<feature type="domain" description="EF-hand" evidence="7">
    <location>
        <begin position="529"/>
        <end position="564"/>
    </location>
</feature>
<keyword evidence="3" id="KW-0677">Repeat</keyword>
<feature type="compositionally biased region" description="Gly residues" evidence="6">
    <location>
        <begin position="301"/>
        <end position="312"/>
    </location>
</feature>
<evidence type="ECO:0000313" key="8">
    <source>
        <dbReference type="EMBL" id="CAK0839048.1"/>
    </source>
</evidence>
<dbReference type="InterPro" id="IPR050230">
    <property type="entry name" value="CALM/Myosin/TropC-like"/>
</dbReference>
<accession>A0ABN9T267</accession>
<feature type="non-terminal residue" evidence="8">
    <location>
        <position position="1"/>
    </location>
</feature>
<organism evidence="8 9">
    <name type="scientific">Prorocentrum cordatum</name>
    <dbReference type="NCBI Taxonomy" id="2364126"/>
    <lineage>
        <taxon>Eukaryota</taxon>
        <taxon>Sar</taxon>
        <taxon>Alveolata</taxon>
        <taxon>Dinophyceae</taxon>
        <taxon>Prorocentrales</taxon>
        <taxon>Prorocentraceae</taxon>
        <taxon>Prorocentrum</taxon>
    </lineage>
</organism>
<dbReference type="PANTHER" id="PTHR23048:SF0">
    <property type="entry name" value="CALMODULIN LIKE 3"/>
    <property type="match status" value="1"/>
</dbReference>
<dbReference type="Pfam" id="PF13499">
    <property type="entry name" value="EF-hand_7"/>
    <property type="match status" value="1"/>
</dbReference>
<evidence type="ECO:0000259" key="7">
    <source>
        <dbReference type="PROSITE" id="PS50222"/>
    </source>
</evidence>
<gene>
    <name evidence="8" type="ORF">PCOR1329_LOCUS34830</name>
</gene>
<dbReference type="InterPro" id="IPR011992">
    <property type="entry name" value="EF-hand-dom_pair"/>
</dbReference>
<feature type="compositionally biased region" description="Low complexity" evidence="6">
    <location>
        <begin position="260"/>
        <end position="270"/>
    </location>
</feature>
<feature type="region of interest" description="Disordered" evidence="6">
    <location>
        <begin position="252"/>
        <end position="325"/>
    </location>
</feature>